<proteinExistence type="predicted"/>
<feature type="signal peptide" evidence="1">
    <location>
        <begin position="1"/>
        <end position="20"/>
    </location>
</feature>
<organism evidence="3 4">
    <name type="scientific">Pectinatus brassicae</name>
    <dbReference type="NCBI Taxonomy" id="862415"/>
    <lineage>
        <taxon>Bacteria</taxon>
        <taxon>Bacillati</taxon>
        <taxon>Bacillota</taxon>
        <taxon>Negativicutes</taxon>
        <taxon>Selenomonadales</taxon>
        <taxon>Selenomonadaceae</taxon>
        <taxon>Pectinatus</taxon>
    </lineage>
</organism>
<protein>
    <recommendedName>
        <fullName evidence="2">SGNH hydrolase-type esterase domain-containing protein</fullName>
    </recommendedName>
</protein>
<dbReference type="RefSeq" id="WP_183861848.1">
    <property type="nucleotide sequence ID" value="NZ_JACHFH010000022.1"/>
</dbReference>
<dbReference type="PANTHER" id="PTHR30383">
    <property type="entry name" value="THIOESTERASE 1/PROTEASE 1/LYSOPHOSPHOLIPASE L1"/>
    <property type="match status" value="1"/>
</dbReference>
<dbReference type="PANTHER" id="PTHR30383:SF29">
    <property type="entry name" value="SGNH HYDROLASE-TYPE ESTERASE DOMAIN-CONTAINING PROTEIN"/>
    <property type="match status" value="1"/>
</dbReference>
<keyword evidence="4" id="KW-1185">Reference proteome</keyword>
<evidence type="ECO:0000256" key="1">
    <source>
        <dbReference type="SAM" id="SignalP"/>
    </source>
</evidence>
<evidence type="ECO:0000313" key="4">
    <source>
        <dbReference type="Proteomes" id="UP000559117"/>
    </source>
</evidence>
<dbReference type="InterPro" id="IPR013783">
    <property type="entry name" value="Ig-like_fold"/>
</dbReference>
<dbReference type="AlphaFoldDB" id="A0A840UKI7"/>
<dbReference type="InterPro" id="IPR051532">
    <property type="entry name" value="Ester_Hydrolysis_Enzymes"/>
</dbReference>
<dbReference type="Gene3D" id="2.60.40.10">
    <property type="entry name" value="Immunoglobulins"/>
    <property type="match status" value="1"/>
</dbReference>
<keyword evidence="1" id="KW-0732">Signal</keyword>
<gene>
    <name evidence="3" type="ORF">HNR32_001844</name>
</gene>
<accession>A0A840UKI7</accession>
<dbReference type="Proteomes" id="UP000559117">
    <property type="component" value="Unassembled WGS sequence"/>
</dbReference>
<dbReference type="InterPro" id="IPR036514">
    <property type="entry name" value="SGNH_hydro_sf"/>
</dbReference>
<dbReference type="InterPro" id="IPR013830">
    <property type="entry name" value="SGNH_hydro"/>
</dbReference>
<feature type="domain" description="SGNH hydrolase-type esterase" evidence="2">
    <location>
        <begin position="250"/>
        <end position="414"/>
    </location>
</feature>
<dbReference type="SUPFAM" id="SSF52266">
    <property type="entry name" value="SGNH hydrolase"/>
    <property type="match status" value="1"/>
</dbReference>
<reference evidence="3 4" key="1">
    <citation type="submission" date="2020-08" db="EMBL/GenBank/DDBJ databases">
        <title>Genomic Encyclopedia of Type Strains, Phase IV (KMG-IV): sequencing the most valuable type-strain genomes for metagenomic binning, comparative biology and taxonomic classification.</title>
        <authorList>
            <person name="Goeker M."/>
        </authorList>
    </citation>
    <scope>NUCLEOTIDE SEQUENCE [LARGE SCALE GENOMIC DNA]</scope>
    <source>
        <strain evidence="3 4">DSM 24661</strain>
    </source>
</reference>
<comment type="caution">
    <text evidence="3">The sequence shown here is derived from an EMBL/GenBank/DDBJ whole genome shotgun (WGS) entry which is preliminary data.</text>
</comment>
<dbReference type="Pfam" id="PF13472">
    <property type="entry name" value="Lipase_GDSL_2"/>
    <property type="match status" value="1"/>
</dbReference>
<evidence type="ECO:0000259" key="2">
    <source>
        <dbReference type="Pfam" id="PF13472"/>
    </source>
</evidence>
<name>A0A840UKI7_9FIRM</name>
<sequence>MKYFFLIFIFCLLLITSNDAYSYNYDSPAPQTASSYTSDKPASAEPLLTWKKNTKAIYYEVEVFDKPINNLSTAEPSINHVFFTDKVFVNAYRLTLKNITNSSSGNLYWRVRAMDINHNPITPFSALEKIYYDTSLPVVNGPIPISHYNTGNGSILLYPVYEWIPNPDAAKFELEILSAPPENPQGTEPSKYRIFAKTMDFSCEYYDPEPRIGTFYWRVRALDENNQPIGVFSPAEKIVNEPSTHYQVGIFGDSISHGGGHLSFGPEDFEFSYAHYLNFPSINLSQSGDTINMMVKRFDADVLPFKPKYLLIMGASNSLRAGISAEKVILGLKILQQKCYDNDIEPVLLTLPSINPDNIKKIFDESTAPGWADEFNKVNAYIRTQTHIDIAADFPAPPAVLPTSDALDGLHLDDNAKAVIGQRINNAWPAIIEQASPHASFSLSEAQIKKFFSLPDVYDL</sequence>
<feature type="chain" id="PRO_5038929879" description="SGNH hydrolase-type esterase domain-containing protein" evidence="1">
    <location>
        <begin position="21"/>
        <end position="460"/>
    </location>
</feature>
<dbReference type="Gene3D" id="3.40.50.1110">
    <property type="entry name" value="SGNH hydrolase"/>
    <property type="match status" value="1"/>
</dbReference>
<evidence type="ECO:0000313" key="3">
    <source>
        <dbReference type="EMBL" id="MBB5336690.1"/>
    </source>
</evidence>
<dbReference type="EMBL" id="JACHFH010000022">
    <property type="protein sequence ID" value="MBB5336690.1"/>
    <property type="molecule type" value="Genomic_DNA"/>
</dbReference>